<evidence type="ECO:0000313" key="3">
    <source>
        <dbReference type="Proteomes" id="UP000239706"/>
    </source>
</evidence>
<dbReference type="NCBIfam" id="TIGR04104">
    <property type="entry name" value="cxxc_20_cxxc"/>
    <property type="match status" value="1"/>
</dbReference>
<accession>A0A2T0B7R6</accession>
<proteinExistence type="predicted"/>
<organism evidence="2 3">
    <name type="scientific">Clostridium liquoris</name>
    <dbReference type="NCBI Taxonomy" id="1289519"/>
    <lineage>
        <taxon>Bacteria</taxon>
        <taxon>Bacillati</taxon>
        <taxon>Bacillota</taxon>
        <taxon>Clostridia</taxon>
        <taxon>Eubacteriales</taxon>
        <taxon>Clostridiaceae</taxon>
        <taxon>Clostridium</taxon>
    </lineage>
</organism>
<keyword evidence="1" id="KW-0472">Membrane</keyword>
<reference evidence="2 3" key="1">
    <citation type="submission" date="2018-03" db="EMBL/GenBank/DDBJ databases">
        <title>Genome sequence of Clostridium liquoris DSM 100320.</title>
        <authorList>
            <person name="Poehlein A."/>
            <person name="Daniel R."/>
        </authorList>
    </citation>
    <scope>NUCLEOTIDE SEQUENCE [LARGE SCALE GENOMIC DNA]</scope>
    <source>
        <strain evidence="2 3">DSM 100320</strain>
    </source>
</reference>
<gene>
    <name evidence="2" type="ORF">CLLI_06280</name>
</gene>
<evidence type="ECO:0008006" key="4">
    <source>
        <dbReference type="Google" id="ProtNLM"/>
    </source>
</evidence>
<evidence type="ECO:0000313" key="2">
    <source>
        <dbReference type="EMBL" id="PRR79895.1"/>
    </source>
</evidence>
<keyword evidence="1" id="KW-0812">Transmembrane</keyword>
<dbReference type="OrthoDB" id="2085384at2"/>
<name>A0A2T0B7R6_9CLOT</name>
<dbReference type="EMBL" id="PVXO01000012">
    <property type="protein sequence ID" value="PRR79895.1"/>
    <property type="molecule type" value="Genomic_DNA"/>
</dbReference>
<keyword evidence="1" id="KW-1133">Transmembrane helix</keyword>
<dbReference type="Proteomes" id="UP000239706">
    <property type="component" value="Unassembled WGS sequence"/>
</dbReference>
<feature type="transmembrane region" description="Helical" evidence="1">
    <location>
        <begin position="44"/>
        <end position="62"/>
    </location>
</feature>
<sequence length="106" mass="12770">MQKCQKCSKEFTWKSIIKSLLFSYKPIKCSGCNSQHYVNFMTRIVYDCFLLAPCILVLTKWFNFYNIFGKYDLLVYLFWIVLVTCIGPFFARYHMEETKEKAKTEW</sequence>
<feature type="transmembrane region" description="Helical" evidence="1">
    <location>
        <begin position="74"/>
        <end position="93"/>
    </location>
</feature>
<protein>
    <recommendedName>
        <fullName evidence="4">Cxxc_20_cxxc protein</fullName>
    </recommendedName>
</protein>
<comment type="caution">
    <text evidence="2">The sequence shown here is derived from an EMBL/GenBank/DDBJ whole genome shotgun (WGS) entry which is preliminary data.</text>
</comment>
<dbReference type="AlphaFoldDB" id="A0A2T0B7R6"/>
<dbReference type="InterPro" id="IPR026369">
    <property type="entry name" value="CxxC_20_CxxC"/>
</dbReference>
<dbReference type="RefSeq" id="WP_106062797.1">
    <property type="nucleotide sequence ID" value="NZ_PVXO01000012.1"/>
</dbReference>
<evidence type="ECO:0000256" key="1">
    <source>
        <dbReference type="SAM" id="Phobius"/>
    </source>
</evidence>
<keyword evidence="3" id="KW-1185">Reference proteome</keyword>